<dbReference type="Proteomes" id="UP000224854">
    <property type="component" value="Unassembled WGS sequence"/>
</dbReference>
<reference evidence="2 3" key="1">
    <citation type="submission" date="2017-06" db="EMBL/GenBank/DDBJ databases">
        <title>Ant-infecting Ophiocordyceps genomes reveal a high diversity of potential behavioral manipulation genes and a possible major role for enterotoxins.</title>
        <authorList>
            <person name="De Bekker C."/>
            <person name="Evans H.C."/>
            <person name="Brachmann A."/>
            <person name="Hughes D.P."/>
        </authorList>
    </citation>
    <scope>NUCLEOTIDE SEQUENCE [LARGE SCALE GENOMIC DNA]</scope>
    <source>
        <strain evidence="2 3">1348a</strain>
    </source>
</reference>
<organism evidence="2 3">
    <name type="scientific">Ophiocordyceps australis</name>
    <dbReference type="NCBI Taxonomy" id="1399860"/>
    <lineage>
        <taxon>Eukaryota</taxon>
        <taxon>Fungi</taxon>
        <taxon>Dikarya</taxon>
        <taxon>Ascomycota</taxon>
        <taxon>Pezizomycotina</taxon>
        <taxon>Sordariomycetes</taxon>
        <taxon>Hypocreomycetidae</taxon>
        <taxon>Hypocreales</taxon>
        <taxon>Ophiocordycipitaceae</taxon>
        <taxon>Ophiocordyceps</taxon>
    </lineage>
</organism>
<evidence type="ECO:0000256" key="1">
    <source>
        <dbReference type="SAM" id="MobiDB-lite"/>
    </source>
</evidence>
<dbReference type="EMBL" id="NJEU01000840">
    <property type="protein sequence ID" value="PHH70131.1"/>
    <property type="molecule type" value="Genomic_DNA"/>
</dbReference>
<gene>
    <name evidence="2" type="ORF">CDD82_7330</name>
</gene>
<sequence length="287" mass="31852">MAHSIGSRPRSLVAPIEANRSSAIAWRLAVRQPDGTASSLGRKACLRSMNWASSRLPSLEISPTLSDSPKPGWWLRSSRTLEDGENEAGRLDEPGKGATSLCPVSHQDGRRRHVSAEQRKVRFQQMREHLWRQGATELGNLDHQDMVAFVVARKLQRPPCAPSLPGGANRAADNRRRPVRVVIHPQNGAPISLSRDFDLYKLRATIPDPRPCPRAPHFDRASLLAAAMAQRSLLAQAIPVANKERCRGQGLASPRSIASRGKHCSHGPWSMPIQPMREPLFPYWPRL</sequence>
<proteinExistence type="predicted"/>
<evidence type="ECO:0000313" key="2">
    <source>
        <dbReference type="EMBL" id="PHH70131.1"/>
    </source>
</evidence>
<accession>A0A2C5YT95</accession>
<comment type="caution">
    <text evidence="2">The sequence shown here is derived from an EMBL/GenBank/DDBJ whole genome shotgun (WGS) entry which is preliminary data.</text>
</comment>
<keyword evidence="3" id="KW-1185">Reference proteome</keyword>
<protein>
    <submittedName>
        <fullName evidence="2">Uncharacterized protein</fullName>
    </submittedName>
</protein>
<dbReference type="AlphaFoldDB" id="A0A2C5YT95"/>
<feature type="compositionally biased region" description="Basic and acidic residues" evidence="1">
    <location>
        <begin position="84"/>
        <end position="95"/>
    </location>
</feature>
<name>A0A2C5YT95_9HYPO</name>
<evidence type="ECO:0000313" key="3">
    <source>
        <dbReference type="Proteomes" id="UP000224854"/>
    </source>
</evidence>
<feature type="region of interest" description="Disordered" evidence="1">
    <location>
        <begin position="84"/>
        <end position="113"/>
    </location>
</feature>